<dbReference type="InterPro" id="IPR027443">
    <property type="entry name" value="IPNS-like_sf"/>
</dbReference>
<dbReference type="Gene3D" id="2.60.120.330">
    <property type="entry name" value="B-lactam Antibiotic, Isopenicillin N Synthase, Chain"/>
    <property type="match status" value="1"/>
</dbReference>
<dbReference type="AlphaFoldDB" id="A0A7J7IPJ3"/>
<proteinExistence type="predicted"/>
<organism evidence="2 3">
    <name type="scientific">Cyanidiococcus yangmingshanensis</name>
    <dbReference type="NCBI Taxonomy" id="2690220"/>
    <lineage>
        <taxon>Eukaryota</taxon>
        <taxon>Rhodophyta</taxon>
        <taxon>Bangiophyceae</taxon>
        <taxon>Cyanidiales</taxon>
        <taxon>Cyanidiaceae</taxon>
        <taxon>Cyanidiococcus</taxon>
    </lineage>
</organism>
<dbReference type="Proteomes" id="UP000530660">
    <property type="component" value="Unassembled WGS sequence"/>
</dbReference>
<evidence type="ECO:0000259" key="1">
    <source>
        <dbReference type="Pfam" id="PF14226"/>
    </source>
</evidence>
<evidence type="ECO:0000313" key="2">
    <source>
        <dbReference type="EMBL" id="KAF6004650.1"/>
    </source>
</evidence>
<evidence type="ECO:0000313" key="3">
    <source>
        <dbReference type="Proteomes" id="UP000530660"/>
    </source>
</evidence>
<name>A0A7J7IPJ3_9RHOD</name>
<keyword evidence="3" id="KW-1185">Reference proteome</keyword>
<dbReference type="InterPro" id="IPR026992">
    <property type="entry name" value="DIOX_N"/>
</dbReference>
<protein>
    <recommendedName>
        <fullName evidence="1">Non-haem dioxygenase N-terminal domain-containing protein</fullName>
    </recommendedName>
</protein>
<dbReference type="Pfam" id="PF14226">
    <property type="entry name" value="DIOX_N"/>
    <property type="match status" value="1"/>
</dbReference>
<feature type="domain" description="Non-haem dioxygenase N-terminal" evidence="1">
    <location>
        <begin position="21"/>
        <end position="109"/>
    </location>
</feature>
<dbReference type="SUPFAM" id="SSF51197">
    <property type="entry name" value="Clavaminate synthase-like"/>
    <property type="match status" value="1"/>
</dbReference>
<dbReference type="EMBL" id="VWRR01000003">
    <property type="protein sequence ID" value="KAF6004650.1"/>
    <property type="molecule type" value="Genomic_DNA"/>
</dbReference>
<comment type="caution">
    <text evidence="2">The sequence shown here is derived from an EMBL/GenBank/DDBJ whole genome shotgun (WGS) entry which is preliminary data.</text>
</comment>
<accession>A0A7J7IPJ3</accession>
<gene>
    <name evidence="2" type="ORF">F1559_004918</name>
</gene>
<sequence>MPRSPEKKEVIKLPTVRFQRDLSGEGLLQALQDCGFAYLVDLEPEFGQAFATLLEASKDFFHQLTKEDRKVLARGQWRAANAGYVGVGVEALAPESGNHDPKEAFNVVYGDRYEPLETLLPVSLRTAKNTFDQLVLGRLVPLLVDRLGEALERHS</sequence>
<reference evidence="2 3" key="1">
    <citation type="journal article" date="2020" name="J. Phycol.">
        <title>Comparative genome analysis reveals Cyanidiococcus gen. nov., a new extremophilic red algal genus sister to Cyanidioschyzon (Cyanidioschyzonaceae, Rhodophyta).</title>
        <authorList>
            <person name="Liu S.-L."/>
            <person name="Chiang Y.-R."/>
            <person name="Yoon H.S."/>
            <person name="Fu H.-Y."/>
        </authorList>
    </citation>
    <scope>NUCLEOTIDE SEQUENCE [LARGE SCALE GENOMIC DNA]</scope>
    <source>
        <strain evidence="2 3">THAL066</strain>
    </source>
</reference>